<dbReference type="RefSeq" id="WP_018395081.1">
    <property type="nucleotide sequence ID" value="NZ_LQWZ01000019.1"/>
</dbReference>
<evidence type="ECO:0000313" key="1">
    <source>
        <dbReference type="EMBL" id="OAH56758.1"/>
    </source>
</evidence>
<dbReference type="OrthoDB" id="9810148at2"/>
<dbReference type="NCBIfam" id="TIGR00678">
    <property type="entry name" value="holB"/>
    <property type="match status" value="1"/>
</dbReference>
<dbReference type="SUPFAM" id="SSF52540">
    <property type="entry name" value="P-loop containing nucleoside triphosphate hydrolases"/>
    <property type="match status" value="1"/>
</dbReference>
<accession>A0A177KTR0</accession>
<dbReference type="Proteomes" id="UP000077271">
    <property type="component" value="Unassembled WGS sequence"/>
</dbReference>
<dbReference type="NCBIfam" id="NF005972">
    <property type="entry name" value="PRK08058.1"/>
    <property type="match status" value="1"/>
</dbReference>
<proteinExistence type="predicted"/>
<gene>
    <name evidence="1" type="ORF">AWH48_19655</name>
</gene>
<organism evidence="1 2">
    <name type="scientific">Domibacillus aminovorans</name>
    <dbReference type="NCBI Taxonomy" id="29332"/>
    <lineage>
        <taxon>Bacteria</taxon>
        <taxon>Bacillati</taxon>
        <taxon>Bacillota</taxon>
        <taxon>Bacilli</taxon>
        <taxon>Bacillales</taxon>
        <taxon>Bacillaceae</taxon>
        <taxon>Domibacillus</taxon>
    </lineage>
</organism>
<dbReference type="Pfam" id="PF13177">
    <property type="entry name" value="DNA_pol3_delta2"/>
    <property type="match status" value="1"/>
</dbReference>
<dbReference type="GO" id="GO:0006261">
    <property type="term" value="P:DNA-templated DNA replication"/>
    <property type="evidence" value="ECO:0007669"/>
    <property type="project" value="TreeGrafter"/>
</dbReference>
<dbReference type="AlphaFoldDB" id="A0A177KTR0"/>
<dbReference type="EMBL" id="LQWZ01000019">
    <property type="protein sequence ID" value="OAH56758.1"/>
    <property type="molecule type" value="Genomic_DNA"/>
</dbReference>
<dbReference type="InterPro" id="IPR004622">
    <property type="entry name" value="DNA_pol_HolB"/>
</dbReference>
<dbReference type="InterPro" id="IPR027417">
    <property type="entry name" value="P-loop_NTPase"/>
</dbReference>
<dbReference type="FunFam" id="3.40.50.300:FF:001255">
    <property type="entry name" value="DNA polymerase III subunit delta"/>
    <property type="match status" value="1"/>
</dbReference>
<protein>
    <submittedName>
        <fullName evidence="1">DNA polymerase III subunit delta</fullName>
    </submittedName>
</protein>
<dbReference type="GO" id="GO:0003887">
    <property type="term" value="F:DNA-directed DNA polymerase activity"/>
    <property type="evidence" value="ECO:0007669"/>
    <property type="project" value="InterPro"/>
</dbReference>
<dbReference type="InterPro" id="IPR050238">
    <property type="entry name" value="DNA_Rep/Repair_Clamp_Loader"/>
</dbReference>
<dbReference type="Gene3D" id="3.40.50.300">
    <property type="entry name" value="P-loop containing nucleotide triphosphate hydrolases"/>
    <property type="match status" value="1"/>
</dbReference>
<reference evidence="1 2" key="1">
    <citation type="submission" date="2016-01" db="EMBL/GenBank/DDBJ databases">
        <title>Investigation of taxonomic status of Bacillus aminovorans.</title>
        <authorList>
            <person name="Verma A."/>
            <person name="Pal Y."/>
            <person name="Krishnamurthi S."/>
        </authorList>
    </citation>
    <scope>NUCLEOTIDE SEQUENCE [LARGE SCALE GENOMIC DNA]</scope>
    <source>
        <strain evidence="1 2">DSM 4337</strain>
    </source>
</reference>
<sequence>MSKQWEETAARQPTVMRMIENSILKDRVAHAYLLEGDPGTGKKEATLLFAKSLFCLKPEKKLMPCELCVNCRRIDHGNHPDIHVIEPDGLSIKKEQIYYLQQEFTKTGVESSRKVYIINHADKMTASAANSLLKFLEEPSSDTVAFLITEQSSRMLPTIISRCQQLSFRPIDDIQLKERLIQEEVPLSMASLVSKITNHLDEAHALSRDEWFAQSRSIVLKLYEGLRAGGLTSLVQLSEDFHSHFKEKEQISLALDLFVLIHRDLLSIMTGEEYGLAFPDYLVSFRQDALLLTAEALVDRLSFILEAKRRINNNMNQQLLMEQLLLKVQGGHAFV</sequence>
<dbReference type="GO" id="GO:0008408">
    <property type="term" value="F:3'-5' exonuclease activity"/>
    <property type="evidence" value="ECO:0007669"/>
    <property type="project" value="InterPro"/>
</dbReference>
<comment type="caution">
    <text evidence="1">The sequence shown here is derived from an EMBL/GenBank/DDBJ whole genome shotgun (WGS) entry which is preliminary data.</text>
</comment>
<dbReference type="PANTHER" id="PTHR11669">
    <property type="entry name" value="REPLICATION FACTOR C / DNA POLYMERASE III GAMMA-TAU SUBUNIT"/>
    <property type="match status" value="1"/>
</dbReference>
<dbReference type="PANTHER" id="PTHR11669:SF8">
    <property type="entry name" value="DNA POLYMERASE III SUBUNIT DELTA"/>
    <property type="match status" value="1"/>
</dbReference>
<evidence type="ECO:0000313" key="2">
    <source>
        <dbReference type="Proteomes" id="UP000077271"/>
    </source>
</evidence>
<name>A0A177KTR0_9BACI</name>